<sequence>MSDDAIDSMEAGRRKANEWTVLPGGEEKDGDDGDIILGGSATNDDDGGGGGASLASNRVITATHPDVKKYMKDAYPLHCACGDGAPLDVIKYLVEKADGINGKELLDKADNNGMYTLHYACRDGVSLDVIKYLVEEADGDKGKELLDKADNNGSYPLHSACKGGASLDVIKYLVEEADGDKGKELLDKADNNGSYPLHRACKGCASLDVIKYLVEEADGDKGKELLDKADKYGMYPLHLACYNGASLDVIKYLVEKADGINGKELLGKADKYGMYPLHWACYYGGASLDVIKYLVEKADGDKGKELLDKADNDGMYPLHCACKGGASLDVIKYLVEEADGSKGKEPIGKADKDGMYPLHCVCRGGASVDVIKYLIQKKPGPLQYKDRIGLTALDYMDNNTLRAIWGTHQIGSVADNPADIDRLNYLVYARALAYSARQAEQLESSLCIALYGRWGGGKTTLWNQTKKCLIAEFLQEDAQILHNVCQLSDKCESYSYRRAIKNAEIPFNNAVERLASDPYVLNDAKKAWREKSQELPTASMPLTFLEHLAWLFLRIFCACQSCRKGYEVGNDDRYGDDVQTIRRIEIKSQYTRSRRMQTNAIFFLIFLVTLSPIWIVYWPIYLSCRKCKDRETNDSDGDDQRNDSDENRETIDSNGDDETNDSDDIICCKCSDDDIIKKEAKRIAAIITGDVDLGDGDSAHWDVAPCGTFFVIIFLQIVRAIVTGISHVCAALQYIVCFQWCCSKTNHTPTGADKYIFVNFDAWTYQGSELLWASLMKDLWDAVESKFGKKRVWQHRASIALAEEDKFDESYRTLTPPQKAQNRRKALLMFRAKLYLYLFLFLIVLTVLITLTITNCNSINRTCLGKVVNVTNNATDIIEAVESDSEEEGNEGGVITATIATVAAFCPLLAKVIKWWNKVLPYIRKNQGDFIFELAEQASGSTKRKDFKEELGFMGLVKTEIEYLFDLLKTETYLDEGIGCNRSLRLCVFIDDLDRCPEEIVVKVLEAVILLLVDGPISVWMAIDDRIVVQCIEAKKVGVFDKANISGHEFLDKIVQLPFAIPELTNYAKKSYLDKIIDEKELDPARVLSRFMVEGRHFLKEEEYDENFHSDEESENNISRHGKEYQGPFSPLAGLATELDKSGLFIPQHDRKAVIGMTESELIKIVAGNPQHASAENRENLCSIVLQATSQLKTTHNTSAEHRENVCSVVSKGISQVLRNPLQQNQGNSHTVPDNPDASDDIVLMGPPPSGLYLPMLNENDRICLEDFIPFIDGNPRRMKRIINVFNVARRITELQCIVSPQLTSKILKMIILLEQWPYRMAWLLQLIEDINQMSTHSVVDSRMDRFLEEYLGRREDGKSWWDMICGVGILEVYRRIVCKLLSMSNVDSSNLVNASNMVAKDSDPQLFEGLLQCNSHDHDEIASSEEPYAITVQDLRPLGCNMEGGEYETCLRSYMFNMPQAITDKVSVMMNKALMNYVENEITDKASVMMNKALMNYVGKNSSNSGESVDITGSEVGRDHAHGTSEAPPTALDCYDEEDDDSFHTCGC</sequence>
<dbReference type="InterPro" id="IPR036770">
    <property type="entry name" value="Ankyrin_rpt-contain_sf"/>
</dbReference>
<gene>
    <name evidence="5" type="ORF">QTG54_011526</name>
</gene>
<feature type="compositionally biased region" description="Basic and acidic residues" evidence="2">
    <location>
        <begin position="631"/>
        <end position="651"/>
    </location>
</feature>
<keyword evidence="3" id="KW-1133">Transmembrane helix</keyword>
<evidence type="ECO:0000256" key="2">
    <source>
        <dbReference type="SAM" id="MobiDB-lite"/>
    </source>
</evidence>
<dbReference type="Gene3D" id="1.25.40.20">
    <property type="entry name" value="Ankyrin repeat-containing domain"/>
    <property type="match status" value="3"/>
</dbReference>
<keyword evidence="6" id="KW-1185">Reference proteome</keyword>
<dbReference type="Pfam" id="PF07693">
    <property type="entry name" value="KAP_NTPase"/>
    <property type="match status" value="1"/>
</dbReference>
<dbReference type="PANTHER" id="PTHR22674">
    <property type="entry name" value="NTPASE, KAP FAMILY P-LOOP DOMAIN-CONTAINING 1"/>
    <property type="match status" value="1"/>
</dbReference>
<dbReference type="InterPro" id="IPR011646">
    <property type="entry name" value="KAP_P-loop"/>
</dbReference>
<organism evidence="5 6">
    <name type="scientific">Skeletonema marinoi</name>
    <dbReference type="NCBI Taxonomy" id="267567"/>
    <lineage>
        <taxon>Eukaryota</taxon>
        <taxon>Sar</taxon>
        <taxon>Stramenopiles</taxon>
        <taxon>Ochrophyta</taxon>
        <taxon>Bacillariophyta</taxon>
        <taxon>Coscinodiscophyceae</taxon>
        <taxon>Thalassiosirophycidae</taxon>
        <taxon>Thalassiosirales</taxon>
        <taxon>Skeletonemataceae</taxon>
        <taxon>Skeletonema</taxon>
        <taxon>Skeletonema marinoi-dohrnii complex</taxon>
    </lineage>
</organism>
<comment type="caution">
    <text evidence="5">The sequence shown here is derived from an EMBL/GenBank/DDBJ whole genome shotgun (WGS) entry which is preliminary data.</text>
</comment>
<dbReference type="EMBL" id="JATAAI010000023">
    <property type="protein sequence ID" value="KAK1737754.1"/>
    <property type="molecule type" value="Genomic_DNA"/>
</dbReference>
<dbReference type="SMART" id="SM00248">
    <property type="entry name" value="ANK"/>
    <property type="match status" value="8"/>
</dbReference>
<feature type="repeat" description="ANK" evidence="1">
    <location>
        <begin position="232"/>
        <end position="265"/>
    </location>
</feature>
<dbReference type="PROSITE" id="PS50088">
    <property type="entry name" value="ANK_REPEAT"/>
    <property type="match status" value="1"/>
</dbReference>
<dbReference type="InterPro" id="IPR002110">
    <property type="entry name" value="Ankyrin_rpt"/>
</dbReference>
<proteinExistence type="predicted"/>
<evidence type="ECO:0000256" key="1">
    <source>
        <dbReference type="PROSITE-ProRule" id="PRU00023"/>
    </source>
</evidence>
<keyword evidence="1" id="KW-0040">ANK repeat</keyword>
<evidence type="ECO:0000256" key="3">
    <source>
        <dbReference type="SAM" id="Phobius"/>
    </source>
</evidence>
<evidence type="ECO:0000313" key="6">
    <source>
        <dbReference type="Proteomes" id="UP001224775"/>
    </source>
</evidence>
<accession>A0AAD8Y188</accession>
<feature type="transmembrane region" description="Helical" evidence="3">
    <location>
        <begin position="834"/>
        <end position="853"/>
    </location>
</feature>
<dbReference type="InterPro" id="IPR052754">
    <property type="entry name" value="NTPase_KAP_P-loop"/>
</dbReference>
<reference evidence="5" key="1">
    <citation type="submission" date="2023-06" db="EMBL/GenBank/DDBJ databases">
        <title>Survivors Of The Sea: Transcriptome response of Skeletonema marinoi to long-term dormancy.</title>
        <authorList>
            <person name="Pinder M.I.M."/>
            <person name="Kourtchenko O."/>
            <person name="Robertson E.K."/>
            <person name="Larsson T."/>
            <person name="Maumus F."/>
            <person name="Osuna-Cruz C.M."/>
            <person name="Vancaester E."/>
            <person name="Stenow R."/>
            <person name="Vandepoele K."/>
            <person name="Ploug H."/>
            <person name="Bruchert V."/>
            <person name="Godhe A."/>
            <person name="Topel M."/>
        </authorList>
    </citation>
    <scope>NUCLEOTIDE SEQUENCE</scope>
    <source>
        <strain evidence="5">R05AC</strain>
    </source>
</reference>
<dbReference type="PANTHER" id="PTHR22674:SF6">
    <property type="entry name" value="NTPASE KAP FAMILY P-LOOP DOMAIN-CONTAINING PROTEIN 1"/>
    <property type="match status" value="1"/>
</dbReference>
<protein>
    <submittedName>
        <fullName evidence="5">NTPase KAP family P-loop domain-containing protein</fullName>
    </submittedName>
</protein>
<feature type="region of interest" description="Disordered" evidence="2">
    <location>
        <begin position="1503"/>
        <end position="1535"/>
    </location>
</feature>
<feature type="region of interest" description="Disordered" evidence="2">
    <location>
        <begin position="1"/>
        <end position="52"/>
    </location>
</feature>
<keyword evidence="3" id="KW-0812">Transmembrane</keyword>
<evidence type="ECO:0000259" key="4">
    <source>
        <dbReference type="Pfam" id="PF07693"/>
    </source>
</evidence>
<name>A0AAD8Y188_9STRA</name>
<feature type="domain" description="KAP NTPase" evidence="4">
    <location>
        <begin position="428"/>
        <end position="1292"/>
    </location>
</feature>
<feature type="region of interest" description="Disordered" evidence="2">
    <location>
        <begin position="631"/>
        <end position="660"/>
    </location>
</feature>
<evidence type="ECO:0000313" key="5">
    <source>
        <dbReference type="EMBL" id="KAK1737754.1"/>
    </source>
</evidence>
<feature type="transmembrane region" description="Helical" evidence="3">
    <location>
        <begin position="600"/>
        <end position="620"/>
    </location>
</feature>
<keyword evidence="3" id="KW-0472">Membrane</keyword>
<dbReference type="Proteomes" id="UP001224775">
    <property type="component" value="Unassembled WGS sequence"/>
</dbReference>
<dbReference type="Pfam" id="PF12796">
    <property type="entry name" value="Ank_2"/>
    <property type="match status" value="4"/>
</dbReference>
<dbReference type="SUPFAM" id="SSF48403">
    <property type="entry name" value="Ankyrin repeat"/>
    <property type="match status" value="1"/>
</dbReference>